<dbReference type="RefSeq" id="WP_153334127.1">
    <property type="nucleotide sequence ID" value="NZ_JBQQLO010000040.1"/>
</dbReference>
<name>A0A6A7ZFK6_9PSED</name>
<accession>A0A6A7ZFK6</accession>
<dbReference type="Proteomes" id="UP000466863">
    <property type="component" value="Unassembled WGS sequence"/>
</dbReference>
<dbReference type="Proteomes" id="UP000447574">
    <property type="component" value="Unassembled WGS sequence"/>
</dbReference>
<protein>
    <submittedName>
        <fullName evidence="2">Uncharacterized protein</fullName>
    </submittedName>
</protein>
<dbReference type="AlphaFoldDB" id="A0A6A7ZFK6"/>
<proteinExistence type="predicted"/>
<evidence type="ECO:0000313" key="2">
    <source>
        <dbReference type="EMBL" id="MQU33561.1"/>
    </source>
</evidence>
<evidence type="ECO:0000313" key="3">
    <source>
        <dbReference type="EMBL" id="MQU44739.1"/>
    </source>
</evidence>
<keyword evidence="6" id="KW-1185">Reference proteome</keyword>
<reference evidence="4 5" key="1">
    <citation type="submission" date="2019-10" db="EMBL/GenBank/DDBJ databases">
        <title>Evaluation of single-gene subtyping targets for Pseudomonas.</title>
        <authorList>
            <person name="Reichler S.J."/>
            <person name="Orsi R.H."/>
            <person name="Wiedmann M."/>
            <person name="Martin N.H."/>
            <person name="Murphy S.I."/>
        </authorList>
    </citation>
    <scope>NUCLEOTIDE SEQUENCE [LARGE SCALE GENOMIC DNA]</scope>
    <source>
        <strain evidence="3 5">FSL R10-1876</strain>
        <strain evidence="2 6">FSL R10-2107</strain>
        <strain evidence="1 4">FSL R10-2932</strain>
    </source>
</reference>
<dbReference type="EMBL" id="WIVV01000112">
    <property type="protein sequence ID" value="MQU44739.1"/>
    <property type="molecule type" value="Genomic_DNA"/>
</dbReference>
<evidence type="ECO:0000313" key="1">
    <source>
        <dbReference type="EMBL" id="MQT77777.1"/>
    </source>
</evidence>
<comment type="caution">
    <text evidence="2">The sequence shown here is derived from an EMBL/GenBank/DDBJ whole genome shotgun (WGS) entry which is preliminary data.</text>
</comment>
<sequence>MLKILAGLFAARQRGVEDGAAEQVTVVPIYERRGSLLTISRISAR</sequence>
<gene>
    <name evidence="3" type="ORF">GHO28_19835</name>
    <name evidence="2" type="ORF">GHO30_19615</name>
    <name evidence="1" type="ORF">GHO37_26370</name>
</gene>
<evidence type="ECO:0000313" key="5">
    <source>
        <dbReference type="Proteomes" id="UP000466863"/>
    </source>
</evidence>
<dbReference type="EMBL" id="WIVX01000115">
    <property type="protein sequence ID" value="MQU33561.1"/>
    <property type="molecule type" value="Genomic_DNA"/>
</dbReference>
<organism evidence="2 6">
    <name type="scientific">Pseudomonas helleri</name>
    <dbReference type="NCBI Taxonomy" id="1608996"/>
    <lineage>
        <taxon>Bacteria</taxon>
        <taxon>Pseudomonadati</taxon>
        <taxon>Pseudomonadota</taxon>
        <taxon>Gammaproteobacteria</taxon>
        <taxon>Pseudomonadales</taxon>
        <taxon>Pseudomonadaceae</taxon>
        <taxon>Pseudomonas</taxon>
    </lineage>
</organism>
<evidence type="ECO:0000313" key="6">
    <source>
        <dbReference type="Proteomes" id="UP000470186"/>
    </source>
</evidence>
<dbReference type="Proteomes" id="UP000470186">
    <property type="component" value="Unassembled WGS sequence"/>
</dbReference>
<dbReference type="EMBL" id="WIWF01000188">
    <property type="protein sequence ID" value="MQT77777.1"/>
    <property type="molecule type" value="Genomic_DNA"/>
</dbReference>
<evidence type="ECO:0000313" key="4">
    <source>
        <dbReference type="Proteomes" id="UP000447574"/>
    </source>
</evidence>